<feature type="transmembrane region" description="Helical" evidence="6">
    <location>
        <begin position="153"/>
        <end position="175"/>
    </location>
</feature>
<feature type="transmembrane region" description="Helical" evidence="6">
    <location>
        <begin position="66"/>
        <end position="89"/>
    </location>
</feature>
<evidence type="ECO:0000256" key="3">
    <source>
        <dbReference type="ARBA" id="ARBA00022692"/>
    </source>
</evidence>
<comment type="subcellular location">
    <subcellularLocation>
        <location evidence="1">Cell membrane</location>
        <topology evidence="1">Multi-pass membrane protein</topology>
    </subcellularLocation>
</comment>
<feature type="transmembrane region" description="Helical" evidence="6">
    <location>
        <begin position="316"/>
        <end position="337"/>
    </location>
</feature>
<feature type="transmembrane region" description="Helical" evidence="6">
    <location>
        <begin position="453"/>
        <end position="476"/>
    </location>
</feature>
<keyword evidence="8" id="KW-1185">Reference proteome</keyword>
<keyword evidence="3 6" id="KW-0812">Transmembrane</keyword>
<accession>A0A4P6JIT1</accession>
<dbReference type="Gene3D" id="1.20.1740.10">
    <property type="entry name" value="Amino acid/polyamine transporter I"/>
    <property type="match status" value="1"/>
</dbReference>
<feature type="transmembrane region" description="Helical" evidence="6">
    <location>
        <begin position="419"/>
        <end position="441"/>
    </location>
</feature>
<feature type="transmembrane region" description="Helical" evidence="6">
    <location>
        <begin position="182"/>
        <end position="202"/>
    </location>
</feature>
<dbReference type="PANTHER" id="PTHR42770">
    <property type="entry name" value="AMINO ACID TRANSPORTER-RELATED"/>
    <property type="match status" value="1"/>
</dbReference>
<evidence type="ECO:0000313" key="8">
    <source>
        <dbReference type="Proteomes" id="UP000290365"/>
    </source>
</evidence>
<sequence length="538" mass="58243">METSDERTQASPIDQNGLEREQVPANALRHNSFGQIAVFFACIAAIAPMASMFYNVPVIASTAGAAVPLVFLLSAIGILFLGISVWYFARRLSSAAGFYTWVRHGLGQGAAFQTGWLLLGAYALFEAALQAAVGGAMEITMTTSFGFHLPGGWVSYAVIGIAIVCLFAFNVTWSVRIMAPFALAEIAALLLLDGAITLKGGASGHDLLHTFTPAGTALKGVAPGGLLGIGLGMALGILAFVGFETVAVHGEEVKKPRRTLPLALFSLLLFLTLLYLWTSYAATIGLGWQHAGDTLANVAIAPEQYYILANRYVGGWFRLVVMGLVLTSNYASCFAMHNAMTHYLYAMGRDGLLPRVFGRTHPKTQSPHIASLTQSVFSVMIIAFLACVMQHTDAQGTTIYALGLADGKNFTQTSGVVSYQWVASIVTMCLILVYILTNLAVPFFAHKRGEFHLLWHLVVPVLSTFFLLLPLSSFLLPALPFLSQLATELGFAPTPFPLNMLPLFVVFWVVCGLIYARYLARRAPQRYEQLGQIIRGKE</sequence>
<feature type="transmembrane region" description="Helical" evidence="6">
    <location>
        <begin position="260"/>
        <end position="278"/>
    </location>
</feature>
<dbReference type="AlphaFoldDB" id="A0A4P6JIT1"/>
<dbReference type="PANTHER" id="PTHR42770:SF16">
    <property type="entry name" value="AMINO ACID PERMEASE"/>
    <property type="match status" value="1"/>
</dbReference>
<feature type="transmembrane region" description="Helical" evidence="6">
    <location>
        <begin position="222"/>
        <end position="248"/>
    </location>
</feature>
<dbReference type="RefSeq" id="WP_129885577.1">
    <property type="nucleotide sequence ID" value="NZ_CP035758.1"/>
</dbReference>
<reference evidence="7 8" key="1">
    <citation type="submission" date="2019-01" db="EMBL/GenBank/DDBJ databases">
        <title>Ktedonosporobacter rubrisoli SCAWS-G2.</title>
        <authorList>
            <person name="Huang Y."/>
            <person name="Yan B."/>
        </authorList>
    </citation>
    <scope>NUCLEOTIDE SEQUENCE [LARGE SCALE GENOMIC DNA]</scope>
    <source>
        <strain evidence="7 8">SCAWS-G2</strain>
    </source>
</reference>
<dbReference type="InterPro" id="IPR050367">
    <property type="entry name" value="APC_superfamily"/>
</dbReference>
<dbReference type="EMBL" id="CP035758">
    <property type="protein sequence ID" value="QBD74978.1"/>
    <property type="molecule type" value="Genomic_DNA"/>
</dbReference>
<organism evidence="7 8">
    <name type="scientific">Ktedonosporobacter rubrisoli</name>
    <dbReference type="NCBI Taxonomy" id="2509675"/>
    <lineage>
        <taxon>Bacteria</taxon>
        <taxon>Bacillati</taxon>
        <taxon>Chloroflexota</taxon>
        <taxon>Ktedonobacteria</taxon>
        <taxon>Ktedonobacterales</taxon>
        <taxon>Ktedonosporobacteraceae</taxon>
        <taxon>Ktedonosporobacter</taxon>
    </lineage>
</organism>
<feature type="transmembrane region" description="Helical" evidence="6">
    <location>
        <begin position="369"/>
        <end position="391"/>
    </location>
</feature>
<dbReference type="PIRSF" id="PIRSF006060">
    <property type="entry name" value="AA_transporter"/>
    <property type="match status" value="1"/>
</dbReference>
<dbReference type="GO" id="GO:0022857">
    <property type="term" value="F:transmembrane transporter activity"/>
    <property type="evidence" value="ECO:0007669"/>
    <property type="project" value="InterPro"/>
</dbReference>
<evidence type="ECO:0000256" key="4">
    <source>
        <dbReference type="ARBA" id="ARBA00022989"/>
    </source>
</evidence>
<proteinExistence type="predicted"/>
<protein>
    <submittedName>
        <fullName evidence="7">APC family permease</fullName>
    </submittedName>
</protein>
<feature type="transmembrane region" description="Helical" evidence="6">
    <location>
        <begin position="36"/>
        <end position="54"/>
    </location>
</feature>
<evidence type="ECO:0000256" key="1">
    <source>
        <dbReference type="ARBA" id="ARBA00004651"/>
    </source>
</evidence>
<name>A0A4P6JIT1_KTERU</name>
<keyword evidence="4 6" id="KW-1133">Transmembrane helix</keyword>
<gene>
    <name evidence="7" type="ORF">EPA93_02805</name>
</gene>
<dbReference type="Proteomes" id="UP000290365">
    <property type="component" value="Chromosome"/>
</dbReference>
<keyword evidence="2" id="KW-1003">Cell membrane</keyword>
<dbReference type="GO" id="GO:0005886">
    <property type="term" value="C:plasma membrane"/>
    <property type="evidence" value="ECO:0007669"/>
    <property type="project" value="UniProtKB-SubCell"/>
</dbReference>
<dbReference type="Pfam" id="PF13520">
    <property type="entry name" value="AA_permease_2"/>
    <property type="match status" value="1"/>
</dbReference>
<evidence type="ECO:0000256" key="5">
    <source>
        <dbReference type="ARBA" id="ARBA00023136"/>
    </source>
</evidence>
<evidence type="ECO:0000256" key="2">
    <source>
        <dbReference type="ARBA" id="ARBA00022475"/>
    </source>
</evidence>
<keyword evidence="5 6" id="KW-0472">Membrane</keyword>
<evidence type="ECO:0000313" key="7">
    <source>
        <dbReference type="EMBL" id="QBD74978.1"/>
    </source>
</evidence>
<dbReference type="InterPro" id="IPR002293">
    <property type="entry name" value="AA/rel_permease1"/>
</dbReference>
<feature type="transmembrane region" description="Helical" evidence="6">
    <location>
        <begin position="496"/>
        <end position="516"/>
    </location>
</feature>
<dbReference type="KEGG" id="kbs:EPA93_02805"/>
<dbReference type="OrthoDB" id="137613at2"/>
<evidence type="ECO:0000256" key="6">
    <source>
        <dbReference type="SAM" id="Phobius"/>
    </source>
</evidence>
<feature type="transmembrane region" description="Helical" evidence="6">
    <location>
        <begin position="110"/>
        <end position="133"/>
    </location>
</feature>